<dbReference type="PANTHER" id="PTHR14097">
    <property type="entry name" value="OXIDOREDUCTASE HTATIP2"/>
    <property type="match status" value="1"/>
</dbReference>
<gene>
    <name evidence="1" type="ORF">K470DRAFT_256533</name>
</gene>
<dbReference type="OrthoDB" id="3535423at2759"/>
<accession>A0A6A7C343</accession>
<dbReference type="InterPro" id="IPR036291">
    <property type="entry name" value="NAD(P)-bd_dom_sf"/>
</dbReference>
<proteinExistence type="predicted"/>
<dbReference type="EMBL" id="MU005969">
    <property type="protein sequence ID" value="KAF2861996.1"/>
    <property type="molecule type" value="Genomic_DNA"/>
</dbReference>
<organism evidence="1 2">
    <name type="scientific">Piedraia hortae CBS 480.64</name>
    <dbReference type="NCBI Taxonomy" id="1314780"/>
    <lineage>
        <taxon>Eukaryota</taxon>
        <taxon>Fungi</taxon>
        <taxon>Dikarya</taxon>
        <taxon>Ascomycota</taxon>
        <taxon>Pezizomycotina</taxon>
        <taxon>Dothideomycetes</taxon>
        <taxon>Dothideomycetidae</taxon>
        <taxon>Capnodiales</taxon>
        <taxon>Piedraiaceae</taxon>
        <taxon>Piedraia</taxon>
    </lineage>
</organism>
<evidence type="ECO:0000313" key="2">
    <source>
        <dbReference type="Proteomes" id="UP000799421"/>
    </source>
</evidence>
<evidence type="ECO:0000313" key="1">
    <source>
        <dbReference type="EMBL" id="KAF2861996.1"/>
    </source>
</evidence>
<dbReference type="Proteomes" id="UP000799421">
    <property type="component" value="Unassembled WGS sequence"/>
</dbReference>
<sequence>MVKIILFGATGKVGGEILDRCIANYYVSRIICLTRRPLDQKYVRDPQARAKVHEIIHTDFNEYPEELLQRLKAEGAECCIWALATKIDMNNYKKLEDAQEVGIRYPVAAAEAFSKTLATALSPQDMPKKKFPFRFVFISSWGAEQDQFRPLWVWNDSRKIKGAAEKALFEIADGSLLIQGHRCFEVIAMRPGQIIPGGTALSTLIWEATVPSCAVDQLAKTALKTAMMGTMRERERIMENGACLGDDWAMINSLNI</sequence>
<dbReference type="Gene3D" id="3.40.50.720">
    <property type="entry name" value="NAD(P)-binding Rossmann-like Domain"/>
    <property type="match status" value="1"/>
</dbReference>
<evidence type="ECO:0008006" key="3">
    <source>
        <dbReference type="Google" id="ProtNLM"/>
    </source>
</evidence>
<dbReference type="SUPFAM" id="SSF51735">
    <property type="entry name" value="NAD(P)-binding Rossmann-fold domains"/>
    <property type="match status" value="1"/>
</dbReference>
<keyword evidence="2" id="KW-1185">Reference proteome</keyword>
<dbReference type="PANTHER" id="PTHR14097:SF9">
    <property type="entry name" value="EPIMERASE, PUTATIVE (AFU_ORTHOLOGUE AFUA_8G07320)-RELATED"/>
    <property type="match status" value="1"/>
</dbReference>
<reference evidence="1" key="1">
    <citation type="journal article" date="2020" name="Stud. Mycol.">
        <title>101 Dothideomycetes genomes: a test case for predicting lifestyles and emergence of pathogens.</title>
        <authorList>
            <person name="Haridas S."/>
            <person name="Albert R."/>
            <person name="Binder M."/>
            <person name="Bloem J."/>
            <person name="Labutti K."/>
            <person name="Salamov A."/>
            <person name="Andreopoulos B."/>
            <person name="Baker S."/>
            <person name="Barry K."/>
            <person name="Bills G."/>
            <person name="Bluhm B."/>
            <person name="Cannon C."/>
            <person name="Castanera R."/>
            <person name="Culley D."/>
            <person name="Daum C."/>
            <person name="Ezra D."/>
            <person name="Gonzalez J."/>
            <person name="Henrissat B."/>
            <person name="Kuo A."/>
            <person name="Liang C."/>
            <person name="Lipzen A."/>
            <person name="Lutzoni F."/>
            <person name="Magnuson J."/>
            <person name="Mondo S."/>
            <person name="Nolan M."/>
            <person name="Ohm R."/>
            <person name="Pangilinan J."/>
            <person name="Park H.-J."/>
            <person name="Ramirez L."/>
            <person name="Alfaro M."/>
            <person name="Sun H."/>
            <person name="Tritt A."/>
            <person name="Yoshinaga Y."/>
            <person name="Zwiers L.-H."/>
            <person name="Turgeon B."/>
            <person name="Goodwin S."/>
            <person name="Spatafora J."/>
            <person name="Crous P."/>
            <person name="Grigoriev I."/>
        </authorList>
    </citation>
    <scope>NUCLEOTIDE SEQUENCE</scope>
    <source>
        <strain evidence="1">CBS 480.64</strain>
    </source>
</reference>
<dbReference type="AlphaFoldDB" id="A0A6A7C343"/>
<name>A0A6A7C343_9PEZI</name>
<protein>
    <recommendedName>
        <fullName evidence="3">NAD(P)-binding domain-containing protein</fullName>
    </recommendedName>
</protein>